<dbReference type="InterPro" id="IPR002110">
    <property type="entry name" value="Ankyrin_rpt"/>
</dbReference>
<dbReference type="PANTHER" id="PTHR24193">
    <property type="entry name" value="ANKYRIN REPEAT PROTEIN"/>
    <property type="match status" value="1"/>
</dbReference>
<name>A0AAW0D118_9AGAR</name>
<feature type="repeat" description="ANK" evidence="3">
    <location>
        <begin position="235"/>
        <end position="263"/>
    </location>
</feature>
<dbReference type="PANTHER" id="PTHR24193:SF121">
    <property type="entry name" value="ADA2A-CONTAINING COMPLEX COMPONENT 3, ISOFORM D"/>
    <property type="match status" value="1"/>
</dbReference>
<keyword evidence="1" id="KW-0677">Repeat</keyword>
<dbReference type="PROSITE" id="PS50297">
    <property type="entry name" value="ANK_REP_REGION"/>
    <property type="match status" value="2"/>
</dbReference>
<evidence type="ECO:0000313" key="5">
    <source>
        <dbReference type="Proteomes" id="UP001362999"/>
    </source>
</evidence>
<sequence>MAVFADLPHELLHLIASFMTRDIIVDKSKSRLVVSDTRLRVGATLFVPDLPSLNALCSTSAALHDTLKGTLYRLSATSRPLGELALLWAVKHNQGSVVDKLVAAGVSLSAEYRFKNVRCGLLHISARMGLRPMVVKLLSLYGEEASSKVHSQAKVNDNRGMTALQYAARSQHLDVVEILAPIPSSQSLIATNVDTQAMRKRYLSDALVESVEAGNRKISEYLISEGADPNFCGVPLRRAVRNNNVALVQLLLASGADPNLHNPGIFEKPLLFAAADIDVAQQLATAGADIHVKDRASRNVLTQSNNLELLRFFLERGVDPNGRDDVNYTPLHYACAQDDADVALAFVDLLLEFGASESVEAIARDGCTPLWIALNLGRHTVAQILRPDMDY</sequence>
<reference evidence="4 5" key="1">
    <citation type="journal article" date="2024" name="J Genomics">
        <title>Draft genome sequencing and assembly of Favolaschia claudopus CIRM-BRFM 2984 isolated from oak limbs.</title>
        <authorList>
            <person name="Navarro D."/>
            <person name="Drula E."/>
            <person name="Chaduli D."/>
            <person name="Cazenave R."/>
            <person name="Ahrendt S."/>
            <person name="Wang J."/>
            <person name="Lipzen A."/>
            <person name="Daum C."/>
            <person name="Barry K."/>
            <person name="Grigoriev I.V."/>
            <person name="Favel A."/>
            <person name="Rosso M.N."/>
            <person name="Martin F."/>
        </authorList>
    </citation>
    <scope>NUCLEOTIDE SEQUENCE [LARGE SCALE GENOMIC DNA]</scope>
    <source>
        <strain evidence="4 5">CIRM-BRFM 2984</strain>
    </source>
</reference>
<accession>A0AAW0D118</accession>
<gene>
    <name evidence="4" type="ORF">R3P38DRAFT_2880454</name>
</gene>
<evidence type="ECO:0000256" key="3">
    <source>
        <dbReference type="PROSITE-ProRule" id="PRU00023"/>
    </source>
</evidence>
<dbReference type="GO" id="GO:0005634">
    <property type="term" value="C:nucleus"/>
    <property type="evidence" value="ECO:0007669"/>
    <property type="project" value="TreeGrafter"/>
</dbReference>
<dbReference type="GO" id="GO:0045944">
    <property type="term" value="P:positive regulation of transcription by RNA polymerase II"/>
    <property type="evidence" value="ECO:0007669"/>
    <property type="project" value="TreeGrafter"/>
</dbReference>
<proteinExistence type="predicted"/>
<feature type="repeat" description="ANK" evidence="3">
    <location>
        <begin position="326"/>
        <end position="362"/>
    </location>
</feature>
<dbReference type="PROSITE" id="PS50088">
    <property type="entry name" value="ANK_REPEAT"/>
    <property type="match status" value="2"/>
</dbReference>
<dbReference type="InterPro" id="IPR036770">
    <property type="entry name" value="Ankyrin_rpt-contain_sf"/>
</dbReference>
<keyword evidence="2 3" id="KW-0040">ANK repeat</keyword>
<dbReference type="SMART" id="SM00248">
    <property type="entry name" value="ANK"/>
    <property type="match status" value="8"/>
</dbReference>
<dbReference type="PRINTS" id="PR01415">
    <property type="entry name" value="ANKYRIN"/>
</dbReference>
<evidence type="ECO:0000313" key="4">
    <source>
        <dbReference type="EMBL" id="KAK7044725.1"/>
    </source>
</evidence>
<organism evidence="4 5">
    <name type="scientific">Favolaschia claudopus</name>
    <dbReference type="NCBI Taxonomy" id="2862362"/>
    <lineage>
        <taxon>Eukaryota</taxon>
        <taxon>Fungi</taxon>
        <taxon>Dikarya</taxon>
        <taxon>Basidiomycota</taxon>
        <taxon>Agaricomycotina</taxon>
        <taxon>Agaricomycetes</taxon>
        <taxon>Agaricomycetidae</taxon>
        <taxon>Agaricales</taxon>
        <taxon>Marasmiineae</taxon>
        <taxon>Mycenaceae</taxon>
        <taxon>Favolaschia</taxon>
    </lineage>
</organism>
<keyword evidence="5" id="KW-1185">Reference proteome</keyword>
<dbReference type="GO" id="GO:0000976">
    <property type="term" value="F:transcription cis-regulatory region binding"/>
    <property type="evidence" value="ECO:0007669"/>
    <property type="project" value="TreeGrafter"/>
</dbReference>
<dbReference type="Gene3D" id="1.25.40.20">
    <property type="entry name" value="Ankyrin repeat-containing domain"/>
    <property type="match status" value="3"/>
</dbReference>
<dbReference type="Pfam" id="PF00023">
    <property type="entry name" value="Ank"/>
    <property type="match status" value="1"/>
</dbReference>
<protein>
    <submittedName>
        <fullName evidence="4">Ankyrin-3-like protein</fullName>
    </submittedName>
</protein>
<evidence type="ECO:0000256" key="1">
    <source>
        <dbReference type="ARBA" id="ARBA00022737"/>
    </source>
</evidence>
<dbReference type="EMBL" id="JAWWNJ010000011">
    <property type="protein sequence ID" value="KAK7044725.1"/>
    <property type="molecule type" value="Genomic_DNA"/>
</dbReference>
<dbReference type="InterPro" id="IPR050663">
    <property type="entry name" value="Ankyrin-SOCS_Box"/>
</dbReference>
<evidence type="ECO:0000256" key="2">
    <source>
        <dbReference type="ARBA" id="ARBA00023043"/>
    </source>
</evidence>
<comment type="caution">
    <text evidence="4">The sequence shown here is derived from an EMBL/GenBank/DDBJ whole genome shotgun (WGS) entry which is preliminary data.</text>
</comment>
<dbReference type="Proteomes" id="UP001362999">
    <property type="component" value="Unassembled WGS sequence"/>
</dbReference>
<dbReference type="Pfam" id="PF12796">
    <property type="entry name" value="Ank_2"/>
    <property type="match status" value="2"/>
</dbReference>
<dbReference type="SUPFAM" id="SSF48403">
    <property type="entry name" value="Ankyrin repeat"/>
    <property type="match status" value="1"/>
</dbReference>
<dbReference type="AlphaFoldDB" id="A0AAW0D118"/>